<name>A0A1E5L7B3_9FIRM</name>
<comment type="caution">
    <text evidence="1">The sequence shown here is derived from an EMBL/GenBank/DDBJ whole genome shotgun (WGS) entry which is preliminary data.</text>
</comment>
<dbReference type="EMBL" id="MJAT01000008">
    <property type="protein sequence ID" value="OEH86037.1"/>
    <property type="molecule type" value="Genomic_DNA"/>
</dbReference>
<dbReference type="AlphaFoldDB" id="A0A1E5L7B3"/>
<organism evidence="1 2">
    <name type="scientific">Desulfuribacillus stibiiarsenatis</name>
    <dbReference type="NCBI Taxonomy" id="1390249"/>
    <lineage>
        <taxon>Bacteria</taxon>
        <taxon>Bacillati</taxon>
        <taxon>Bacillota</taxon>
        <taxon>Desulfuribacillia</taxon>
        <taxon>Desulfuribacillales</taxon>
        <taxon>Desulfuribacillaceae</taxon>
        <taxon>Desulfuribacillus</taxon>
    </lineage>
</organism>
<gene>
    <name evidence="1" type="ORF">BHU72_14490</name>
</gene>
<accession>A0A1E5L7B3</accession>
<proteinExistence type="predicted"/>
<keyword evidence="2" id="KW-1185">Reference proteome</keyword>
<dbReference type="OrthoDB" id="2562278at2"/>
<sequence length="294" mass="34096">MGLYNILESLYEYEIMTAKQLAIVNGYKLKTVYEYIHKLSTFKDKHAMEVTPKIRKIDLATKRGAKAYYLAPRAAKEIAEARNEVHYFREKEWETVPGAYYNILVTNQVICEIIQSGILSISEWTGRKTLLKRYTEDEKGYIPVFNALFECQNNTNLGYEKRIVYLSVISAKTDKSVIREMMNTYYDILRMSYEGGSNKILLLFVYMGKKLHQELLSSWSRFFVDKADAPYFAVASFEELGKEGVLSSVWQTSQSSERTSIVNMPYYEIKQEIAPVLGVLKVDDELQYIQGFHM</sequence>
<dbReference type="STRING" id="1390249.BHU72_14490"/>
<evidence type="ECO:0000313" key="1">
    <source>
        <dbReference type="EMBL" id="OEH86037.1"/>
    </source>
</evidence>
<dbReference type="Proteomes" id="UP000095255">
    <property type="component" value="Unassembled WGS sequence"/>
</dbReference>
<protein>
    <submittedName>
        <fullName evidence="1">Uncharacterized protein</fullName>
    </submittedName>
</protein>
<reference evidence="1 2" key="1">
    <citation type="submission" date="2016-09" db="EMBL/GenBank/DDBJ databases">
        <title>Desulfuribacillus arsenicus sp. nov., an obligately anaerobic, dissimilatory arsenic- and antimonate-reducing bacterium isolated from anoxic sediments.</title>
        <authorList>
            <person name="Abin C.A."/>
            <person name="Hollibaugh J.T."/>
        </authorList>
    </citation>
    <scope>NUCLEOTIDE SEQUENCE [LARGE SCALE GENOMIC DNA]</scope>
    <source>
        <strain evidence="1 2">MLFW-2</strain>
    </source>
</reference>
<evidence type="ECO:0000313" key="2">
    <source>
        <dbReference type="Proteomes" id="UP000095255"/>
    </source>
</evidence>
<dbReference type="RefSeq" id="WP_069701559.1">
    <property type="nucleotide sequence ID" value="NZ_MJAT01000008.1"/>
</dbReference>